<dbReference type="OrthoDB" id="6339452at2759"/>
<comment type="similarity">
    <text evidence="2">Belongs to the peptidase S1 family. CLIP subfamily.</text>
</comment>
<dbReference type="EMBL" id="HACA01023971">
    <property type="protein sequence ID" value="CDW41332.1"/>
    <property type="molecule type" value="Transcribed_RNA"/>
</dbReference>
<organism evidence="4">
    <name type="scientific">Lepeophtheirus salmonis</name>
    <name type="common">Salmon louse</name>
    <name type="synonym">Caligus salmonis</name>
    <dbReference type="NCBI Taxonomy" id="72036"/>
    <lineage>
        <taxon>Eukaryota</taxon>
        <taxon>Metazoa</taxon>
        <taxon>Ecdysozoa</taxon>
        <taxon>Arthropoda</taxon>
        <taxon>Crustacea</taxon>
        <taxon>Multicrustacea</taxon>
        <taxon>Hexanauplia</taxon>
        <taxon>Copepoda</taxon>
        <taxon>Siphonostomatoida</taxon>
        <taxon>Caligidae</taxon>
        <taxon>Lepeophtheirus</taxon>
    </lineage>
</organism>
<dbReference type="PROSITE" id="PS50240">
    <property type="entry name" value="TRYPSIN_DOM"/>
    <property type="match status" value="1"/>
</dbReference>
<reference evidence="4" key="1">
    <citation type="submission" date="2014-05" db="EMBL/GenBank/DDBJ databases">
        <authorList>
            <person name="Chronopoulou M."/>
        </authorList>
    </citation>
    <scope>NUCLEOTIDE SEQUENCE</scope>
    <source>
        <tissue evidence="4">Whole organism</tissue>
    </source>
</reference>
<dbReference type="Pfam" id="PF00089">
    <property type="entry name" value="Trypsin"/>
    <property type="match status" value="1"/>
</dbReference>
<dbReference type="InterPro" id="IPR018114">
    <property type="entry name" value="TRYPSIN_HIS"/>
</dbReference>
<dbReference type="SUPFAM" id="SSF50494">
    <property type="entry name" value="Trypsin-like serine proteases"/>
    <property type="match status" value="1"/>
</dbReference>
<keyword evidence="1" id="KW-1015">Disulfide bond</keyword>
<dbReference type="InterPro" id="IPR001254">
    <property type="entry name" value="Trypsin_dom"/>
</dbReference>
<dbReference type="PRINTS" id="PR00722">
    <property type="entry name" value="CHYMOTRYPSIN"/>
</dbReference>
<dbReference type="PROSITE" id="PS00134">
    <property type="entry name" value="TRYPSIN_HIS"/>
    <property type="match status" value="1"/>
</dbReference>
<dbReference type="InterPro" id="IPR043504">
    <property type="entry name" value="Peptidase_S1_PA_chymotrypsin"/>
</dbReference>
<evidence type="ECO:0000256" key="1">
    <source>
        <dbReference type="ARBA" id="ARBA00023157"/>
    </source>
</evidence>
<dbReference type="GO" id="GO:0004252">
    <property type="term" value="F:serine-type endopeptidase activity"/>
    <property type="evidence" value="ECO:0007669"/>
    <property type="project" value="InterPro"/>
</dbReference>
<protein>
    <recommendedName>
        <fullName evidence="3">Peptidase S1 domain-containing protein</fullName>
    </recommendedName>
</protein>
<feature type="domain" description="Peptidase S1" evidence="3">
    <location>
        <begin position="1"/>
        <end position="244"/>
    </location>
</feature>
<evidence type="ECO:0000259" key="3">
    <source>
        <dbReference type="PROSITE" id="PS50240"/>
    </source>
</evidence>
<dbReference type="AlphaFoldDB" id="A0A0K2UTW4"/>
<dbReference type="GO" id="GO:0006508">
    <property type="term" value="P:proteolysis"/>
    <property type="evidence" value="ECO:0007669"/>
    <property type="project" value="InterPro"/>
</dbReference>
<feature type="non-terminal residue" evidence="4">
    <location>
        <position position="1"/>
    </location>
</feature>
<evidence type="ECO:0000256" key="2">
    <source>
        <dbReference type="ARBA" id="ARBA00024195"/>
    </source>
</evidence>
<dbReference type="InterPro" id="IPR001314">
    <property type="entry name" value="Peptidase_S1A"/>
</dbReference>
<evidence type="ECO:0000313" key="4">
    <source>
        <dbReference type="EMBL" id="CDW41332.1"/>
    </source>
</evidence>
<dbReference type="InterPro" id="IPR009003">
    <property type="entry name" value="Peptidase_S1_PA"/>
</dbReference>
<dbReference type="InterPro" id="IPR051487">
    <property type="entry name" value="Ser/Thr_Proteases_Immune/Dev"/>
</dbReference>
<dbReference type="PANTHER" id="PTHR24256">
    <property type="entry name" value="TRYPTASE-RELATED"/>
    <property type="match status" value="1"/>
</dbReference>
<feature type="non-terminal residue" evidence="4">
    <location>
        <position position="251"/>
    </location>
</feature>
<name>A0A0K2UTW4_LEPSM</name>
<proteinExistence type="inferred from homology"/>
<dbReference type="SMART" id="SM00020">
    <property type="entry name" value="Tryp_SPc"/>
    <property type="match status" value="1"/>
</dbReference>
<accession>A0A0K2UTW4</accession>
<sequence length="251" mass="28275">SGKKSESIACSGQILTEKFVITAGHCVNKAIQMLVITGYLDLREILDRSHVHKVKKIYIHSDYKEWSLLQSIVAENDISILELFSPLKLSDPEIGVACLPIPNENVSSINFRMGKDFVTILGYGTTNNGARSCCLRYAKDLRSMGWRNCKKRLFRDFHFSSVIKYLTDKTMNSNSVCSIGNEKHKATSCIGDSGGGMYFLEDDRYVLMGVTSYGKVSHAMCDYQSPFVSANIRVYIDWILKIIHGDNFEIQ</sequence>
<dbReference type="Gene3D" id="2.40.10.10">
    <property type="entry name" value="Trypsin-like serine proteases"/>
    <property type="match status" value="1"/>
</dbReference>